<dbReference type="EMBL" id="ML120710">
    <property type="protein sequence ID" value="RPA88690.1"/>
    <property type="molecule type" value="Genomic_DNA"/>
</dbReference>
<dbReference type="OrthoDB" id="3218065at2759"/>
<sequence>MSMRPGGKQHLLCAGWYEMNGVKQIQEMIFPHNHEKFQNLAWGLKLVLEEWKLWHPHLHLHCMSRYCQQCKQILIQRKSVTDGLHCQKEANYCCKKKGCRECWRAINEFPLIKSCGEYLLLCKYSED</sequence>
<name>A0A3N4IWT3_9PEZI</name>
<gene>
    <name evidence="1" type="ORF">L873DRAFT_900615</name>
</gene>
<evidence type="ECO:0000313" key="1">
    <source>
        <dbReference type="EMBL" id="RPA88690.1"/>
    </source>
</evidence>
<dbReference type="AlphaFoldDB" id="A0A3N4IWT3"/>
<keyword evidence="2" id="KW-1185">Reference proteome</keyword>
<proteinExistence type="predicted"/>
<accession>A0A3N4IWT3</accession>
<reference evidence="1 2" key="1">
    <citation type="journal article" date="2018" name="Nat. Ecol. Evol.">
        <title>Pezizomycetes genomes reveal the molecular basis of ectomycorrhizal truffle lifestyle.</title>
        <authorList>
            <person name="Murat C."/>
            <person name="Payen T."/>
            <person name="Noel B."/>
            <person name="Kuo A."/>
            <person name="Morin E."/>
            <person name="Chen J."/>
            <person name="Kohler A."/>
            <person name="Krizsan K."/>
            <person name="Balestrini R."/>
            <person name="Da Silva C."/>
            <person name="Montanini B."/>
            <person name="Hainaut M."/>
            <person name="Levati E."/>
            <person name="Barry K.W."/>
            <person name="Belfiori B."/>
            <person name="Cichocki N."/>
            <person name="Clum A."/>
            <person name="Dockter R.B."/>
            <person name="Fauchery L."/>
            <person name="Guy J."/>
            <person name="Iotti M."/>
            <person name="Le Tacon F."/>
            <person name="Lindquist E.A."/>
            <person name="Lipzen A."/>
            <person name="Malagnac F."/>
            <person name="Mello A."/>
            <person name="Molinier V."/>
            <person name="Miyauchi S."/>
            <person name="Poulain J."/>
            <person name="Riccioni C."/>
            <person name="Rubini A."/>
            <person name="Sitrit Y."/>
            <person name="Splivallo R."/>
            <person name="Traeger S."/>
            <person name="Wang M."/>
            <person name="Zifcakova L."/>
            <person name="Wipf D."/>
            <person name="Zambonelli A."/>
            <person name="Paolocci F."/>
            <person name="Nowrousian M."/>
            <person name="Ottonello S."/>
            <person name="Baldrian P."/>
            <person name="Spatafora J.W."/>
            <person name="Henrissat B."/>
            <person name="Nagy L.G."/>
            <person name="Aury J.M."/>
            <person name="Wincker P."/>
            <person name="Grigoriev I.V."/>
            <person name="Bonfante P."/>
            <person name="Martin F.M."/>
        </authorList>
    </citation>
    <scope>NUCLEOTIDE SEQUENCE [LARGE SCALE GENOMIC DNA]</scope>
    <source>
        <strain evidence="1 2">120613-1</strain>
    </source>
</reference>
<protein>
    <submittedName>
        <fullName evidence="1">Uncharacterized protein</fullName>
    </submittedName>
</protein>
<organism evidence="1 2">
    <name type="scientific">Choiromyces venosus 120613-1</name>
    <dbReference type="NCBI Taxonomy" id="1336337"/>
    <lineage>
        <taxon>Eukaryota</taxon>
        <taxon>Fungi</taxon>
        <taxon>Dikarya</taxon>
        <taxon>Ascomycota</taxon>
        <taxon>Pezizomycotina</taxon>
        <taxon>Pezizomycetes</taxon>
        <taxon>Pezizales</taxon>
        <taxon>Tuberaceae</taxon>
        <taxon>Choiromyces</taxon>
    </lineage>
</organism>
<evidence type="ECO:0000313" key="2">
    <source>
        <dbReference type="Proteomes" id="UP000276215"/>
    </source>
</evidence>
<dbReference type="Proteomes" id="UP000276215">
    <property type="component" value="Unassembled WGS sequence"/>
</dbReference>